<comment type="caution">
    <text evidence="2">The sequence shown here is derived from an EMBL/GenBank/DDBJ whole genome shotgun (WGS) entry which is preliminary data.</text>
</comment>
<dbReference type="EMBL" id="BSSA01000012">
    <property type="protein sequence ID" value="GLW71502.1"/>
    <property type="molecule type" value="Genomic_DNA"/>
</dbReference>
<gene>
    <name evidence="2" type="ORF">Kpho02_38010</name>
</gene>
<organism evidence="2 3">
    <name type="scientific">Kitasatospora phosalacinea</name>
    <dbReference type="NCBI Taxonomy" id="2065"/>
    <lineage>
        <taxon>Bacteria</taxon>
        <taxon>Bacillati</taxon>
        <taxon>Actinomycetota</taxon>
        <taxon>Actinomycetes</taxon>
        <taxon>Kitasatosporales</taxon>
        <taxon>Streptomycetaceae</taxon>
        <taxon>Kitasatospora</taxon>
    </lineage>
</organism>
<dbReference type="SUPFAM" id="SSF47336">
    <property type="entry name" value="ACP-like"/>
    <property type="match status" value="1"/>
</dbReference>
<name>A0A9W6QBF0_9ACTN</name>
<sequence length="92" mass="9714">MTSRTEPTSRTELISTICALLPVVLKREVSGADADTALLDALGLNSTTGLELVLELEERLGLEISVEDLGRDDFATVGSLAAYVADHLLADA</sequence>
<accession>A0A9W6QBF0</accession>
<dbReference type="PROSITE" id="PS50075">
    <property type="entry name" value="CARRIER"/>
    <property type="match status" value="1"/>
</dbReference>
<dbReference type="Gene3D" id="1.10.1200.10">
    <property type="entry name" value="ACP-like"/>
    <property type="match status" value="1"/>
</dbReference>
<dbReference type="RefSeq" id="WP_285737265.1">
    <property type="nucleotide sequence ID" value="NZ_BSSA01000012.1"/>
</dbReference>
<dbReference type="AlphaFoldDB" id="A0A9W6QBF0"/>
<dbReference type="InterPro" id="IPR009081">
    <property type="entry name" value="PP-bd_ACP"/>
</dbReference>
<evidence type="ECO:0000259" key="1">
    <source>
        <dbReference type="PROSITE" id="PS50075"/>
    </source>
</evidence>
<dbReference type="InterPro" id="IPR036736">
    <property type="entry name" value="ACP-like_sf"/>
</dbReference>
<evidence type="ECO:0000313" key="3">
    <source>
        <dbReference type="Proteomes" id="UP001165041"/>
    </source>
</evidence>
<proteinExistence type="predicted"/>
<reference evidence="2" key="1">
    <citation type="submission" date="2023-02" db="EMBL/GenBank/DDBJ databases">
        <title>Kitasatospora phosalacinea NBRC 14627.</title>
        <authorList>
            <person name="Ichikawa N."/>
            <person name="Sato H."/>
            <person name="Tonouchi N."/>
        </authorList>
    </citation>
    <scope>NUCLEOTIDE SEQUENCE</scope>
    <source>
        <strain evidence="2">NBRC 14627</strain>
    </source>
</reference>
<evidence type="ECO:0000313" key="2">
    <source>
        <dbReference type="EMBL" id="GLW71502.1"/>
    </source>
</evidence>
<dbReference type="Proteomes" id="UP001165041">
    <property type="component" value="Unassembled WGS sequence"/>
</dbReference>
<feature type="domain" description="Carrier" evidence="1">
    <location>
        <begin position="8"/>
        <end position="88"/>
    </location>
</feature>
<protein>
    <recommendedName>
        <fullName evidence="1">Carrier domain-containing protein</fullName>
    </recommendedName>
</protein>
<dbReference type="Pfam" id="PF00550">
    <property type="entry name" value="PP-binding"/>
    <property type="match status" value="1"/>
</dbReference>